<dbReference type="Pfam" id="PF05598">
    <property type="entry name" value="DUF772"/>
    <property type="match status" value="1"/>
</dbReference>
<comment type="caution">
    <text evidence="2">The sequence shown here is derived from an EMBL/GenBank/DDBJ whole genome shotgun (WGS) entry which is preliminary data.</text>
</comment>
<dbReference type="PANTHER" id="PTHR35604:SF2">
    <property type="entry name" value="TRANSPOSASE INSH FOR INSERTION SEQUENCE ELEMENT IS5A-RELATED"/>
    <property type="match status" value="1"/>
</dbReference>
<evidence type="ECO:0000313" key="3">
    <source>
        <dbReference type="Proteomes" id="UP000004014"/>
    </source>
</evidence>
<name>A0AA87K4Q3_STRSU</name>
<evidence type="ECO:0000259" key="1">
    <source>
        <dbReference type="Pfam" id="PF05598"/>
    </source>
</evidence>
<organism evidence="2 3">
    <name type="scientific">Streptococcus suis R61</name>
    <dbReference type="NCBI Taxonomy" id="996306"/>
    <lineage>
        <taxon>Bacteria</taxon>
        <taxon>Bacillati</taxon>
        <taxon>Bacillota</taxon>
        <taxon>Bacilli</taxon>
        <taxon>Lactobacillales</taxon>
        <taxon>Streptococcaceae</taxon>
        <taxon>Streptococcus</taxon>
    </lineage>
</organism>
<dbReference type="Proteomes" id="UP000004014">
    <property type="component" value="Unassembled WGS sequence"/>
</dbReference>
<dbReference type="AlphaFoldDB" id="A0AA87K4Q3"/>
<dbReference type="EMBL" id="AEYY01000006">
    <property type="protein sequence ID" value="EHC03767.1"/>
    <property type="molecule type" value="Genomic_DNA"/>
</dbReference>
<proteinExistence type="predicted"/>
<evidence type="ECO:0000313" key="2">
    <source>
        <dbReference type="EMBL" id="EHC03767.1"/>
    </source>
</evidence>
<accession>A0AA87K4Q3</accession>
<reference evidence="2 3" key="1">
    <citation type="submission" date="2011-03" db="EMBL/GenBank/DDBJ databases">
        <title>Deep-sequencing identification of multiple resistance mechanism for the high antibiotic-resistance strain Streptococcus suis R61.</title>
        <authorList>
            <person name="Hu P."/>
            <person name="Yang M."/>
            <person name="Jin M."/>
            <person name="Xiao J."/>
        </authorList>
    </citation>
    <scope>NUCLEOTIDE SEQUENCE [LARGE SCALE GENOMIC DNA]</scope>
    <source>
        <strain evidence="2 3">R61</strain>
    </source>
</reference>
<gene>
    <name evidence="2" type="ORF">SSUR61_0321</name>
</gene>
<dbReference type="InterPro" id="IPR008490">
    <property type="entry name" value="Transposase_InsH_N"/>
</dbReference>
<protein>
    <submittedName>
        <fullName evidence="2">Transposase</fullName>
    </submittedName>
</protein>
<feature type="domain" description="Transposase InsH N-terminal" evidence="1">
    <location>
        <begin position="18"/>
        <end position="115"/>
    </location>
</feature>
<dbReference type="PANTHER" id="PTHR35604">
    <property type="entry name" value="TRANSPOSASE INSH FOR INSERTION SEQUENCE ELEMENT IS5A-RELATED"/>
    <property type="match status" value="1"/>
</dbReference>
<sequence>MLHKEKPDYNRNQYGFYTLDQLVPADHFLRQVEAVIDFDFIYDLVEDTYSSDNGRPSLDPVMLVKIPLIQCFYGIRSMRQTIKDIEVNTAYRWFLGLTLDDKVPHFTTYGKNYSRRFQEKGLIESIFTHILGLCINAGLIDPTEIFIARNSY</sequence>